<dbReference type="Proteomes" id="UP001628179">
    <property type="component" value="Unassembled WGS sequence"/>
</dbReference>
<organism evidence="3 4">
    <name type="scientific">Madurella fahalii</name>
    <dbReference type="NCBI Taxonomy" id="1157608"/>
    <lineage>
        <taxon>Eukaryota</taxon>
        <taxon>Fungi</taxon>
        <taxon>Dikarya</taxon>
        <taxon>Ascomycota</taxon>
        <taxon>Pezizomycotina</taxon>
        <taxon>Sordariomycetes</taxon>
        <taxon>Sordariomycetidae</taxon>
        <taxon>Sordariales</taxon>
        <taxon>Sordariales incertae sedis</taxon>
        <taxon>Madurella</taxon>
    </lineage>
</organism>
<dbReference type="Gene3D" id="3.40.50.150">
    <property type="entry name" value="Vaccinia Virus protein VP39"/>
    <property type="match status" value="1"/>
</dbReference>
<comment type="caution">
    <text evidence="3">The sequence shown here is derived from an EMBL/GenBank/DDBJ whole genome shotgun (WGS) entry which is preliminary data.</text>
</comment>
<protein>
    <recommendedName>
        <fullName evidence="5">Methyltransferase</fullName>
    </recommendedName>
</protein>
<reference evidence="3 4" key="1">
    <citation type="submission" date="2024-09" db="EMBL/GenBank/DDBJ databases">
        <title>Itraconazole resistance in Madurella fahalii resulting from another homologue of gene encoding cytochrome P450 14-alpha sterol demethylase (CYP51).</title>
        <authorList>
            <person name="Yoshioka I."/>
            <person name="Fahal A.H."/>
            <person name="Kaneko S."/>
            <person name="Yaguchi T."/>
        </authorList>
    </citation>
    <scope>NUCLEOTIDE SEQUENCE [LARGE SCALE GENOMIC DNA]</scope>
    <source>
        <strain evidence="3 4">IFM 68171</strain>
    </source>
</reference>
<dbReference type="PANTHER" id="PTHR43591">
    <property type="entry name" value="METHYLTRANSFERASE"/>
    <property type="match status" value="1"/>
</dbReference>
<dbReference type="CDD" id="cd02440">
    <property type="entry name" value="AdoMet_MTases"/>
    <property type="match status" value="1"/>
</dbReference>
<dbReference type="RefSeq" id="XP_070917070.1">
    <property type="nucleotide sequence ID" value="XM_071060969.1"/>
</dbReference>
<accession>A0ABQ0GC39</accession>
<evidence type="ECO:0000256" key="2">
    <source>
        <dbReference type="SAM" id="MobiDB-lite"/>
    </source>
</evidence>
<evidence type="ECO:0008006" key="5">
    <source>
        <dbReference type="Google" id="ProtNLM"/>
    </source>
</evidence>
<dbReference type="InterPro" id="IPR029063">
    <property type="entry name" value="SAM-dependent_MTases_sf"/>
</dbReference>
<feature type="compositionally biased region" description="Low complexity" evidence="2">
    <location>
        <begin position="1"/>
        <end position="30"/>
    </location>
</feature>
<name>A0ABQ0GC39_9PEZI</name>
<feature type="region of interest" description="Disordered" evidence="2">
    <location>
        <begin position="1"/>
        <end position="76"/>
    </location>
</feature>
<evidence type="ECO:0000313" key="3">
    <source>
        <dbReference type="EMBL" id="GAB1315339.1"/>
    </source>
</evidence>
<sequence length="282" mass="30902">MSDQKAATKAVPAAAAQEVPAAEQAAPVAKPSDTGVLPAEHWMAQDAPADDDDADSALGTDTESSTHPSRDAQYWGSNDERQNEANDMLHHVLTMGLEGKLYMAPINKDIKKAVDIGTGTGIWAIDFADEFPDTEVIGADIPPIQPSWVPPNLKFEIEDFSQPWTFTDNSAFRILKPGGYVESFEPNSNLTSDDGTVRETDAIAQWGKIFAKGGKKIGQAFTVYADGLQRKGLEAAGFVNIAEHEIKTPQILVYLALFRREVRSGDRHAYYSQRILWARKPE</sequence>
<dbReference type="EMBL" id="BAAFSV010000003">
    <property type="protein sequence ID" value="GAB1315339.1"/>
    <property type="molecule type" value="Genomic_DNA"/>
</dbReference>
<keyword evidence="4" id="KW-1185">Reference proteome</keyword>
<gene>
    <name evidence="3" type="ORF">MFIFM68171_05549</name>
</gene>
<dbReference type="SUPFAM" id="SSF53335">
    <property type="entry name" value="S-adenosyl-L-methionine-dependent methyltransferases"/>
    <property type="match status" value="1"/>
</dbReference>
<evidence type="ECO:0000256" key="1">
    <source>
        <dbReference type="ARBA" id="ARBA00038158"/>
    </source>
</evidence>
<dbReference type="GeneID" id="98176292"/>
<comment type="similarity">
    <text evidence="1">Belongs to the methyltransferase superfamily. LaeA methyltransferase family.</text>
</comment>
<evidence type="ECO:0000313" key="4">
    <source>
        <dbReference type="Proteomes" id="UP001628179"/>
    </source>
</evidence>
<proteinExistence type="inferred from homology"/>
<dbReference type="PANTHER" id="PTHR43591:SF10">
    <property type="entry name" value="ABC TRANSMEMBRANE TYPE-1 DOMAIN-CONTAINING PROTEIN-RELATED"/>
    <property type="match status" value="1"/>
</dbReference>